<comment type="caution">
    <text evidence="8">The sequence shown here is derived from an EMBL/GenBank/DDBJ whole genome shotgun (WGS) entry which is preliminary data.</text>
</comment>
<feature type="transmembrane region" description="Helical" evidence="7">
    <location>
        <begin position="121"/>
        <end position="140"/>
    </location>
</feature>
<sequence>MVSLGSNINSGGRFFEHSNMDDQFLEPILAEDEPNFKPLKTVFPFSFHLFVSSLISLVGIVLAACWKDDRRCEAYFIMLYLRVAFWLITFIFDHFVKYHHENLRMKGYHDFYRATNVHKGIPLYIVSLWNTTIMAVQTLIQHYYGTNFGYHCVQVMFSPIVYITVFSCLETILFVIVHGSYITKVVYFNRLQPAPDAMACGGSHSIGVGSVGLTQRGANVAELLEKQADLINYLQDHNDKLNQTVMRLNSELATCRSPLNTFD</sequence>
<feature type="transmembrane region" description="Helical" evidence="7">
    <location>
        <begin position="160"/>
        <end position="182"/>
    </location>
</feature>
<dbReference type="Pfam" id="PF14802">
    <property type="entry name" value="TMEM192"/>
    <property type="match status" value="1"/>
</dbReference>
<dbReference type="AlphaFoldDB" id="A0A9Q0RUR5"/>
<dbReference type="GO" id="GO:0005765">
    <property type="term" value="C:lysosomal membrane"/>
    <property type="evidence" value="ECO:0007669"/>
    <property type="project" value="TreeGrafter"/>
</dbReference>
<dbReference type="GO" id="GO:0005770">
    <property type="term" value="C:late endosome"/>
    <property type="evidence" value="ECO:0007669"/>
    <property type="project" value="TreeGrafter"/>
</dbReference>
<dbReference type="PANTHER" id="PTHR31592:SF1">
    <property type="entry name" value="TRANSMEMBRANE PROTEIN 192"/>
    <property type="match status" value="1"/>
</dbReference>
<name>A0A9Q0RUR5_9DIPT</name>
<evidence type="ECO:0000256" key="4">
    <source>
        <dbReference type="ARBA" id="ARBA00022692"/>
    </source>
</evidence>
<dbReference type="Proteomes" id="UP001151699">
    <property type="component" value="Unassembled WGS sequence"/>
</dbReference>
<evidence type="ECO:0000256" key="5">
    <source>
        <dbReference type="ARBA" id="ARBA00022989"/>
    </source>
</evidence>
<proteinExistence type="inferred from homology"/>
<evidence type="ECO:0000256" key="3">
    <source>
        <dbReference type="ARBA" id="ARBA00014635"/>
    </source>
</evidence>
<keyword evidence="5 7" id="KW-1133">Transmembrane helix</keyword>
<evidence type="ECO:0000256" key="7">
    <source>
        <dbReference type="SAM" id="Phobius"/>
    </source>
</evidence>
<evidence type="ECO:0000313" key="9">
    <source>
        <dbReference type="Proteomes" id="UP001151699"/>
    </source>
</evidence>
<evidence type="ECO:0000256" key="6">
    <source>
        <dbReference type="ARBA" id="ARBA00023136"/>
    </source>
</evidence>
<feature type="transmembrane region" description="Helical" evidence="7">
    <location>
        <begin position="42"/>
        <end position="63"/>
    </location>
</feature>
<dbReference type="InterPro" id="IPR029399">
    <property type="entry name" value="TMEM192"/>
</dbReference>
<protein>
    <recommendedName>
        <fullName evidence="3">Transmembrane protein 192</fullName>
    </recommendedName>
</protein>
<comment type="subcellular location">
    <subcellularLocation>
        <location evidence="1">Membrane</location>
        <topology evidence="1">Multi-pass membrane protein</topology>
    </subcellularLocation>
</comment>
<keyword evidence="6 7" id="KW-0472">Membrane</keyword>
<keyword evidence="9" id="KW-1185">Reference proteome</keyword>
<accession>A0A9Q0RUR5</accession>
<comment type="similarity">
    <text evidence="2">Belongs to the TMEM192 family.</text>
</comment>
<evidence type="ECO:0000256" key="2">
    <source>
        <dbReference type="ARBA" id="ARBA00006314"/>
    </source>
</evidence>
<dbReference type="OrthoDB" id="6277625at2759"/>
<feature type="transmembrane region" description="Helical" evidence="7">
    <location>
        <begin position="75"/>
        <end position="96"/>
    </location>
</feature>
<dbReference type="PANTHER" id="PTHR31592">
    <property type="entry name" value="TRANSMEMBRANE PROTEIN 192"/>
    <property type="match status" value="1"/>
</dbReference>
<evidence type="ECO:0000313" key="8">
    <source>
        <dbReference type="EMBL" id="KAJ6632618.1"/>
    </source>
</evidence>
<evidence type="ECO:0000256" key="1">
    <source>
        <dbReference type="ARBA" id="ARBA00004141"/>
    </source>
</evidence>
<dbReference type="EMBL" id="WJQU01002643">
    <property type="protein sequence ID" value="KAJ6632618.1"/>
    <property type="molecule type" value="Genomic_DNA"/>
</dbReference>
<reference evidence="8" key="1">
    <citation type="submission" date="2022-07" db="EMBL/GenBank/DDBJ databases">
        <authorList>
            <person name="Trinca V."/>
            <person name="Uliana J.V.C."/>
            <person name="Torres T.T."/>
            <person name="Ward R.J."/>
            <person name="Monesi N."/>
        </authorList>
    </citation>
    <scope>NUCLEOTIDE SEQUENCE</scope>
    <source>
        <strain evidence="8">HSMRA1968</strain>
        <tissue evidence="8">Whole embryos</tissue>
    </source>
</reference>
<organism evidence="8 9">
    <name type="scientific">Pseudolycoriella hygida</name>
    <dbReference type="NCBI Taxonomy" id="35572"/>
    <lineage>
        <taxon>Eukaryota</taxon>
        <taxon>Metazoa</taxon>
        <taxon>Ecdysozoa</taxon>
        <taxon>Arthropoda</taxon>
        <taxon>Hexapoda</taxon>
        <taxon>Insecta</taxon>
        <taxon>Pterygota</taxon>
        <taxon>Neoptera</taxon>
        <taxon>Endopterygota</taxon>
        <taxon>Diptera</taxon>
        <taxon>Nematocera</taxon>
        <taxon>Sciaroidea</taxon>
        <taxon>Sciaridae</taxon>
        <taxon>Pseudolycoriella</taxon>
    </lineage>
</organism>
<keyword evidence="4 7" id="KW-0812">Transmembrane</keyword>
<gene>
    <name evidence="8" type="primary">tmem192</name>
    <name evidence="8" type="ORF">Bhyg_16683</name>
</gene>